<evidence type="ECO:0000259" key="8">
    <source>
        <dbReference type="PROSITE" id="PS51918"/>
    </source>
</evidence>
<evidence type="ECO:0000256" key="7">
    <source>
        <dbReference type="ARBA" id="ARBA00034078"/>
    </source>
</evidence>
<dbReference type="PROSITE" id="PS51918">
    <property type="entry name" value="RADICAL_SAM"/>
    <property type="match status" value="1"/>
</dbReference>
<dbReference type="CDD" id="cd01335">
    <property type="entry name" value="Radical_SAM"/>
    <property type="match status" value="1"/>
</dbReference>
<dbReference type="SFLD" id="SFLDG01082">
    <property type="entry name" value="B12-binding_domain_containing"/>
    <property type="match status" value="1"/>
</dbReference>
<keyword evidence="5" id="KW-0408">Iron</keyword>
<accession>A0A845R362</accession>
<dbReference type="GO" id="GO:0016740">
    <property type="term" value="F:transferase activity"/>
    <property type="evidence" value="ECO:0007669"/>
    <property type="project" value="TreeGrafter"/>
</dbReference>
<dbReference type="Pfam" id="PF11823">
    <property type="entry name" value="Se_S_carrier"/>
    <property type="match status" value="1"/>
</dbReference>
<dbReference type="InterPro" id="IPR024021">
    <property type="entry name" value="FeFe-hyd_HydE_rSAM"/>
</dbReference>
<evidence type="ECO:0000256" key="4">
    <source>
        <dbReference type="ARBA" id="ARBA00022723"/>
    </source>
</evidence>
<organism evidence="9 10">
    <name type="scientific">Senegalia massiliensis</name>
    <dbReference type="NCBI Taxonomy" id="1720316"/>
    <lineage>
        <taxon>Bacteria</taxon>
        <taxon>Bacillati</taxon>
        <taxon>Bacillota</taxon>
        <taxon>Clostridia</taxon>
        <taxon>Eubacteriales</taxon>
        <taxon>Clostridiaceae</taxon>
        <taxon>Senegalia</taxon>
    </lineage>
</organism>
<evidence type="ECO:0000256" key="3">
    <source>
        <dbReference type="ARBA" id="ARBA00022691"/>
    </source>
</evidence>
<dbReference type="InterPro" id="IPR010722">
    <property type="entry name" value="BATS_dom"/>
</dbReference>
<dbReference type="InterPro" id="IPR021778">
    <property type="entry name" value="Se/S_carrier-like"/>
</dbReference>
<reference evidence="9 10" key="1">
    <citation type="submission" date="2018-08" db="EMBL/GenBank/DDBJ databases">
        <title>Murine metabolic-syndrome-specific gut microbial biobank.</title>
        <authorList>
            <person name="Liu C."/>
        </authorList>
    </citation>
    <scope>NUCLEOTIDE SEQUENCE [LARGE SCALE GENOMIC DNA]</scope>
    <source>
        <strain evidence="9 10">583</strain>
    </source>
</reference>
<dbReference type="InterPro" id="IPR058240">
    <property type="entry name" value="rSAM_sf"/>
</dbReference>
<evidence type="ECO:0000256" key="6">
    <source>
        <dbReference type="ARBA" id="ARBA00023014"/>
    </source>
</evidence>
<dbReference type="SFLD" id="SFLDG01060">
    <property type="entry name" value="BATS_domain_containing"/>
    <property type="match status" value="1"/>
</dbReference>
<comment type="caution">
    <text evidence="9">The sequence shown here is derived from an EMBL/GenBank/DDBJ whole genome shotgun (WGS) entry which is preliminary data.</text>
</comment>
<dbReference type="GO" id="GO:0044272">
    <property type="term" value="P:sulfur compound biosynthetic process"/>
    <property type="evidence" value="ECO:0007669"/>
    <property type="project" value="UniProtKB-ARBA"/>
</dbReference>
<dbReference type="InterPro" id="IPR007197">
    <property type="entry name" value="rSAM"/>
</dbReference>
<sequence length="451" mass="52166">MSILNKFIKDKFKNPYIIVASSNSNMLYAKNILEKNSIYNELIPTPKGFGEICTTAIKFDKVHQDKIIKLLNQNNVDYKGIYSLKNRYKYDLSSIYGMNISDNMRSILQKISNNIDLNKEDILYVLESKDKIVFDALIKTADVIRKECVGDRIEIRAAIEFSNYCIKNCNYCGLRRHKNQFRYRMKEDEILKEVDKLYKLGIKTVILQSGEDPYYTTEKIISIIRKIKQKYKMGITLSIGERTEEEYKIFKNSGVNNYLLKIETSSEDLFEYIHYDSKFKTRVKHTEWIKNAGLRLGSGGMIGLPKQTLDQIADVILFQKDYGVHMIGFGPFIPTKGTPFESEKTSDLDLNLKVIALTRIVCQNVFIPATTAISTLNREGQTKSLLAGANTIMLISTPEKLREKYGIYSEKNMVDLDFTIESIKYSNRKLPKYLNYDYIQELGYDIDKNLK</sequence>
<dbReference type="EMBL" id="QXXA01000020">
    <property type="protein sequence ID" value="NBI08126.1"/>
    <property type="molecule type" value="Genomic_DNA"/>
</dbReference>
<dbReference type="PANTHER" id="PTHR43726:SF1">
    <property type="entry name" value="BIOTIN SYNTHASE"/>
    <property type="match status" value="1"/>
</dbReference>
<comment type="cofactor">
    <cofactor evidence="1">
        <name>[4Fe-4S] cluster</name>
        <dbReference type="ChEBI" id="CHEBI:49883"/>
    </cofactor>
</comment>
<evidence type="ECO:0000313" key="10">
    <source>
        <dbReference type="Proteomes" id="UP000467132"/>
    </source>
</evidence>
<evidence type="ECO:0000313" key="9">
    <source>
        <dbReference type="EMBL" id="NBI08126.1"/>
    </source>
</evidence>
<dbReference type="InterPro" id="IPR006638">
    <property type="entry name" value="Elp3/MiaA/NifB-like_rSAM"/>
</dbReference>
<dbReference type="Proteomes" id="UP000467132">
    <property type="component" value="Unassembled WGS sequence"/>
</dbReference>
<dbReference type="InterPro" id="IPR034422">
    <property type="entry name" value="HydE/PylB-like"/>
</dbReference>
<dbReference type="SUPFAM" id="SSF102114">
    <property type="entry name" value="Radical SAM enzymes"/>
    <property type="match status" value="1"/>
</dbReference>
<protein>
    <submittedName>
        <fullName evidence="9">[FeFe] hydrogenase H-cluster radical SAM maturase HydE</fullName>
    </submittedName>
</protein>
<dbReference type="AlphaFoldDB" id="A0A845R362"/>
<keyword evidence="3" id="KW-0949">S-adenosyl-L-methionine</keyword>
<comment type="cofactor">
    <cofactor evidence="7">
        <name>[2Fe-2S] cluster</name>
        <dbReference type="ChEBI" id="CHEBI:190135"/>
    </cofactor>
</comment>
<gene>
    <name evidence="9" type="primary">hydE</name>
    <name evidence="9" type="ORF">D3Z33_14805</name>
</gene>
<keyword evidence="10" id="KW-1185">Reference proteome</keyword>
<dbReference type="SFLD" id="SFLDS00029">
    <property type="entry name" value="Radical_SAM"/>
    <property type="match status" value="1"/>
</dbReference>
<dbReference type="InterPro" id="IPR013785">
    <property type="entry name" value="Aldolase_TIM"/>
</dbReference>
<dbReference type="Gene3D" id="3.20.20.70">
    <property type="entry name" value="Aldolase class I"/>
    <property type="match status" value="1"/>
</dbReference>
<dbReference type="GO" id="GO:0042364">
    <property type="term" value="P:water-soluble vitamin biosynthetic process"/>
    <property type="evidence" value="ECO:0007669"/>
    <property type="project" value="UniProtKB-ARBA"/>
</dbReference>
<evidence type="ECO:0000256" key="5">
    <source>
        <dbReference type="ARBA" id="ARBA00023004"/>
    </source>
</evidence>
<dbReference type="NCBIfam" id="TIGR03956">
    <property type="entry name" value="rSAM_HydE"/>
    <property type="match status" value="1"/>
</dbReference>
<name>A0A845R362_9CLOT</name>
<evidence type="ECO:0000256" key="1">
    <source>
        <dbReference type="ARBA" id="ARBA00001966"/>
    </source>
</evidence>
<dbReference type="SMART" id="SM00729">
    <property type="entry name" value="Elp3"/>
    <property type="match status" value="1"/>
</dbReference>
<keyword evidence="6" id="KW-0411">Iron-sulfur</keyword>
<dbReference type="Pfam" id="PF04055">
    <property type="entry name" value="Radical_SAM"/>
    <property type="match status" value="1"/>
</dbReference>
<dbReference type="OrthoDB" id="9775764at2"/>
<dbReference type="SMART" id="SM00876">
    <property type="entry name" value="BATS"/>
    <property type="match status" value="1"/>
</dbReference>
<keyword evidence="4" id="KW-0479">Metal-binding</keyword>
<keyword evidence="2" id="KW-0004">4Fe-4S</keyword>
<dbReference type="GO" id="GO:0046872">
    <property type="term" value="F:metal ion binding"/>
    <property type="evidence" value="ECO:0007669"/>
    <property type="project" value="UniProtKB-KW"/>
</dbReference>
<dbReference type="SFLD" id="SFLDG01280">
    <property type="entry name" value="HydE/PylB-like"/>
    <property type="match status" value="1"/>
</dbReference>
<evidence type="ECO:0000256" key="2">
    <source>
        <dbReference type="ARBA" id="ARBA00022485"/>
    </source>
</evidence>
<dbReference type="PANTHER" id="PTHR43726">
    <property type="entry name" value="3-METHYLORNITHINE SYNTHASE"/>
    <property type="match status" value="1"/>
</dbReference>
<feature type="domain" description="Radical SAM core" evidence="8">
    <location>
        <begin position="151"/>
        <end position="370"/>
    </location>
</feature>
<proteinExistence type="predicted"/>
<dbReference type="RefSeq" id="WP_160198592.1">
    <property type="nucleotide sequence ID" value="NZ_QXXA01000020.1"/>
</dbReference>
<dbReference type="GO" id="GO:0051539">
    <property type="term" value="F:4 iron, 4 sulfur cluster binding"/>
    <property type="evidence" value="ECO:0007669"/>
    <property type="project" value="UniProtKB-KW"/>
</dbReference>